<keyword evidence="3" id="KW-0282">Flagellum</keyword>
<keyword evidence="4" id="KW-1185">Reference proteome</keyword>
<organism evidence="3 4">
    <name type="scientific">Paracoccus fontiphilus</name>
    <dbReference type="NCBI Taxonomy" id="1815556"/>
    <lineage>
        <taxon>Bacteria</taxon>
        <taxon>Pseudomonadati</taxon>
        <taxon>Pseudomonadota</taxon>
        <taxon>Alphaproteobacteria</taxon>
        <taxon>Rhodobacterales</taxon>
        <taxon>Paracoccaceae</taxon>
        <taxon>Paracoccus</taxon>
    </lineage>
</organism>
<reference evidence="4" key="1">
    <citation type="journal article" date="2019" name="Int. J. Syst. Evol. Microbiol.">
        <title>The Global Catalogue of Microorganisms (GCM) 10K type strain sequencing project: providing services to taxonomists for standard genome sequencing and annotation.</title>
        <authorList>
            <consortium name="The Broad Institute Genomics Platform"/>
            <consortium name="The Broad Institute Genome Sequencing Center for Infectious Disease"/>
            <person name="Wu L."/>
            <person name="Ma J."/>
        </authorList>
    </citation>
    <scope>NUCLEOTIDE SEQUENCE [LARGE SCALE GENOMIC DNA]</scope>
    <source>
        <strain evidence="4">KCTC 52239</strain>
    </source>
</reference>
<feature type="region of interest" description="Disordered" evidence="1">
    <location>
        <begin position="249"/>
        <end position="275"/>
    </location>
</feature>
<dbReference type="InterPro" id="IPR038610">
    <property type="entry name" value="FliK-like_C_sf"/>
</dbReference>
<keyword evidence="3" id="KW-0969">Cilium</keyword>
<proteinExistence type="predicted"/>
<gene>
    <name evidence="3" type="ORF">ACFOD7_04755</name>
</gene>
<keyword evidence="3" id="KW-0966">Cell projection</keyword>
<dbReference type="InterPro" id="IPR021136">
    <property type="entry name" value="Flagellar_hook_control-like_C"/>
</dbReference>
<accession>A0ABV7IED9</accession>
<feature type="compositionally biased region" description="Basic and acidic residues" evidence="1">
    <location>
        <begin position="260"/>
        <end position="273"/>
    </location>
</feature>
<dbReference type="Gene3D" id="3.30.750.140">
    <property type="match status" value="1"/>
</dbReference>
<dbReference type="RefSeq" id="WP_207470666.1">
    <property type="nucleotide sequence ID" value="NZ_JAFNAW010000048.1"/>
</dbReference>
<evidence type="ECO:0000259" key="2">
    <source>
        <dbReference type="Pfam" id="PF02120"/>
    </source>
</evidence>
<evidence type="ECO:0000256" key="1">
    <source>
        <dbReference type="SAM" id="MobiDB-lite"/>
    </source>
</evidence>
<dbReference type="Pfam" id="PF02120">
    <property type="entry name" value="Flg_hook"/>
    <property type="match status" value="1"/>
</dbReference>
<evidence type="ECO:0000313" key="4">
    <source>
        <dbReference type="Proteomes" id="UP001595557"/>
    </source>
</evidence>
<sequence length="300" mass="31364">MSECLVTQLLIGPQAAAATQPTVAVEEADAGFTLGEELPEEPADAPGHEGPAAEVPVHDPLQLLIEDLSGITGSLRDAIPQAAEETQVTVPSTDLMAPRTASPDGLPVMPEGVRLDIPQAEPAPADLVAVEPPTLDAEPLLAEAVAAQAPSLPQVEAASPGTMRPVKAAVPPPVAHQIAEAVVTTRDSVVEIALAPEELGRLRMVVTGPEQSPHVMIWVERPDVLEQLRRNSAFLQECFGDAGMPEASFEFGGDTPSGSHDGRPSPSRMDHAVSDGSAQMRVVPVAWSPIAVPARLDIRI</sequence>
<name>A0ABV7IED9_9RHOB</name>
<feature type="domain" description="Flagellar hook-length control protein-like C-terminal" evidence="2">
    <location>
        <begin position="189"/>
        <end position="257"/>
    </location>
</feature>
<dbReference type="EMBL" id="JBHRTE010000023">
    <property type="protein sequence ID" value="MFC3167355.1"/>
    <property type="molecule type" value="Genomic_DNA"/>
</dbReference>
<comment type="caution">
    <text evidence="3">The sequence shown here is derived from an EMBL/GenBank/DDBJ whole genome shotgun (WGS) entry which is preliminary data.</text>
</comment>
<dbReference type="Proteomes" id="UP001595557">
    <property type="component" value="Unassembled WGS sequence"/>
</dbReference>
<evidence type="ECO:0000313" key="3">
    <source>
        <dbReference type="EMBL" id="MFC3167355.1"/>
    </source>
</evidence>
<protein>
    <submittedName>
        <fullName evidence="3">Flagellar hook-length control protein FliK</fullName>
    </submittedName>
</protein>